<dbReference type="PANTHER" id="PTHR42681">
    <property type="entry name" value="MALONYL-COA-ACYL CARRIER PROTEIN TRANSACYLASE, MITOCHONDRIAL"/>
    <property type="match status" value="1"/>
</dbReference>
<dbReference type="PROSITE" id="PS51257">
    <property type="entry name" value="PROKAR_LIPOPROTEIN"/>
    <property type="match status" value="1"/>
</dbReference>
<dbReference type="SUPFAM" id="SSF55048">
    <property type="entry name" value="Probable ACP-binding domain of malonyl-CoA ACP transacylase"/>
    <property type="match status" value="1"/>
</dbReference>
<dbReference type="InterPro" id="IPR016035">
    <property type="entry name" value="Acyl_Trfase/lysoPLipase"/>
</dbReference>
<name>A0A926CXY0_9FIRM</name>
<dbReference type="RefSeq" id="WP_249284072.1">
    <property type="nucleotide sequence ID" value="NZ_JACRSO010000001.1"/>
</dbReference>
<comment type="similarity">
    <text evidence="4">Belongs to the fabD family.</text>
</comment>
<evidence type="ECO:0000256" key="3">
    <source>
        <dbReference type="ARBA" id="ARBA00048462"/>
    </source>
</evidence>
<keyword evidence="1 4" id="KW-0808">Transferase</keyword>
<dbReference type="Gene3D" id="3.40.366.10">
    <property type="entry name" value="Malonyl-Coenzyme A Acyl Carrier Protein, domain 2"/>
    <property type="match status" value="1"/>
</dbReference>
<dbReference type="Gene3D" id="3.30.70.250">
    <property type="entry name" value="Malonyl-CoA ACP transacylase, ACP-binding"/>
    <property type="match status" value="1"/>
</dbReference>
<comment type="catalytic activity">
    <reaction evidence="3 4">
        <text>holo-[ACP] + malonyl-CoA = malonyl-[ACP] + CoA</text>
        <dbReference type="Rhea" id="RHEA:41792"/>
        <dbReference type="Rhea" id="RHEA-COMP:9623"/>
        <dbReference type="Rhea" id="RHEA-COMP:9685"/>
        <dbReference type="ChEBI" id="CHEBI:57287"/>
        <dbReference type="ChEBI" id="CHEBI:57384"/>
        <dbReference type="ChEBI" id="CHEBI:64479"/>
        <dbReference type="ChEBI" id="CHEBI:78449"/>
        <dbReference type="EC" id="2.3.1.39"/>
    </reaction>
</comment>
<dbReference type="InterPro" id="IPR050858">
    <property type="entry name" value="Mal-CoA-ACP_Trans/PKS_FabD"/>
</dbReference>
<dbReference type="GO" id="GO:0006633">
    <property type="term" value="P:fatty acid biosynthetic process"/>
    <property type="evidence" value="ECO:0007669"/>
    <property type="project" value="TreeGrafter"/>
</dbReference>
<evidence type="ECO:0000256" key="4">
    <source>
        <dbReference type="PIRNR" id="PIRNR000446"/>
    </source>
</evidence>
<dbReference type="InterPro" id="IPR016036">
    <property type="entry name" value="Malonyl_transacylase_ACP-bd"/>
</dbReference>
<evidence type="ECO:0000256" key="2">
    <source>
        <dbReference type="ARBA" id="ARBA00023315"/>
    </source>
</evidence>
<protein>
    <recommendedName>
        <fullName evidence="4">Malonyl CoA-acyl carrier protein transacylase</fullName>
        <ecNumber evidence="4">2.3.1.39</ecNumber>
    </recommendedName>
</protein>
<dbReference type="PANTHER" id="PTHR42681:SF1">
    <property type="entry name" value="MALONYL-COA-ACYL CARRIER PROTEIN TRANSACYLASE, MITOCHONDRIAL"/>
    <property type="match status" value="1"/>
</dbReference>
<proteinExistence type="inferred from homology"/>
<reference evidence="7" key="1">
    <citation type="submission" date="2020-08" db="EMBL/GenBank/DDBJ databases">
        <title>Genome public.</title>
        <authorList>
            <person name="Liu C."/>
            <person name="Sun Q."/>
        </authorList>
    </citation>
    <scope>NUCLEOTIDE SEQUENCE</scope>
    <source>
        <strain evidence="7">NSJ-44</strain>
    </source>
</reference>
<dbReference type="NCBIfam" id="TIGR00128">
    <property type="entry name" value="fabD"/>
    <property type="match status" value="1"/>
</dbReference>
<gene>
    <name evidence="7" type="primary">fabD</name>
    <name evidence="7" type="ORF">H8699_00965</name>
</gene>
<dbReference type="GO" id="GO:0004314">
    <property type="term" value="F:[acyl-carrier-protein] S-malonyltransferase activity"/>
    <property type="evidence" value="ECO:0007669"/>
    <property type="project" value="UniProtKB-EC"/>
</dbReference>
<feature type="active site" evidence="5">
    <location>
        <position position="90"/>
    </location>
</feature>
<evidence type="ECO:0000313" key="7">
    <source>
        <dbReference type="EMBL" id="MBC8528009.1"/>
    </source>
</evidence>
<dbReference type="SMART" id="SM00827">
    <property type="entry name" value="PKS_AT"/>
    <property type="match status" value="1"/>
</dbReference>
<sequence length="309" mass="32688">MGKIAFVFAGQGAQYTGMGQSLYACSPAAKEVFDRAEAIRPGTIRQCFEGDKETLGQTINTQPCLFTVDYACAAAAKEAGISPQGAAGFSLGEVAAVAYCGVLDFEAAFRLVCRRAELMDDCAKQNPGAMAAILRLTPEQVTDACEGFDAVFPVNYNSPQQTVVSGSAQQLDAYIEKVTALGGRAMKLPVSGGFHSPFMAQAAKGLASYMAGLEMAEPALPLYANYDAAPYCAVRAKELLALQVQSPVRWQKTVENMMAEGFDTFVEVGAGKTLCGLIRKIAPQAQVYQVENEQTLLAAGQALAGGERC</sequence>
<dbReference type="Proteomes" id="UP000654279">
    <property type="component" value="Unassembled WGS sequence"/>
</dbReference>
<feature type="active site" evidence="5">
    <location>
        <position position="195"/>
    </location>
</feature>
<dbReference type="Pfam" id="PF00698">
    <property type="entry name" value="Acyl_transf_1"/>
    <property type="match status" value="1"/>
</dbReference>
<feature type="domain" description="Malonyl-CoA:ACP transacylase (MAT)" evidence="6">
    <location>
        <begin position="7"/>
        <end position="301"/>
    </location>
</feature>
<evidence type="ECO:0000313" key="8">
    <source>
        <dbReference type="Proteomes" id="UP000654279"/>
    </source>
</evidence>
<keyword evidence="8" id="KW-1185">Reference proteome</keyword>
<dbReference type="GO" id="GO:0005829">
    <property type="term" value="C:cytosol"/>
    <property type="evidence" value="ECO:0007669"/>
    <property type="project" value="TreeGrafter"/>
</dbReference>
<dbReference type="PIRSF" id="PIRSF000446">
    <property type="entry name" value="Mct"/>
    <property type="match status" value="1"/>
</dbReference>
<dbReference type="EC" id="2.3.1.39" evidence="4"/>
<dbReference type="InterPro" id="IPR024925">
    <property type="entry name" value="Malonyl_CoA-ACP_transAc"/>
</dbReference>
<organism evidence="7 8">
    <name type="scientific">Luoshenia tenuis</name>
    <dbReference type="NCBI Taxonomy" id="2763654"/>
    <lineage>
        <taxon>Bacteria</taxon>
        <taxon>Bacillati</taxon>
        <taxon>Bacillota</taxon>
        <taxon>Clostridia</taxon>
        <taxon>Christensenellales</taxon>
        <taxon>Christensenellaceae</taxon>
        <taxon>Luoshenia</taxon>
    </lineage>
</organism>
<evidence type="ECO:0000259" key="6">
    <source>
        <dbReference type="SMART" id="SM00827"/>
    </source>
</evidence>
<dbReference type="SUPFAM" id="SSF52151">
    <property type="entry name" value="FabD/lysophospholipase-like"/>
    <property type="match status" value="1"/>
</dbReference>
<keyword evidence="2 4" id="KW-0012">Acyltransferase</keyword>
<comment type="caution">
    <text evidence="7">The sequence shown here is derived from an EMBL/GenBank/DDBJ whole genome shotgun (WGS) entry which is preliminary data.</text>
</comment>
<dbReference type="InterPro" id="IPR004410">
    <property type="entry name" value="Malonyl_CoA-ACP_transAc_FabD"/>
</dbReference>
<accession>A0A926CXY0</accession>
<dbReference type="EMBL" id="JACRSO010000001">
    <property type="protein sequence ID" value="MBC8528009.1"/>
    <property type="molecule type" value="Genomic_DNA"/>
</dbReference>
<dbReference type="InterPro" id="IPR014043">
    <property type="entry name" value="Acyl_transferase_dom"/>
</dbReference>
<evidence type="ECO:0000256" key="1">
    <source>
        <dbReference type="ARBA" id="ARBA00022679"/>
    </source>
</evidence>
<evidence type="ECO:0000256" key="5">
    <source>
        <dbReference type="PIRSR" id="PIRSR000446-1"/>
    </source>
</evidence>
<dbReference type="InterPro" id="IPR001227">
    <property type="entry name" value="Ac_transferase_dom_sf"/>
</dbReference>
<dbReference type="AlphaFoldDB" id="A0A926CXY0"/>